<dbReference type="AlphaFoldDB" id="A0A226C348"/>
<feature type="domain" description="SsuA/THI5-like" evidence="1">
    <location>
        <begin position="115"/>
        <end position="263"/>
    </location>
</feature>
<dbReference type="Gene3D" id="3.40.190.10">
    <property type="entry name" value="Periplasmic binding protein-like II"/>
    <property type="match status" value="2"/>
</dbReference>
<dbReference type="InterPro" id="IPR027024">
    <property type="entry name" value="UCP027386_ABC_sbc_TM0202"/>
</dbReference>
<accession>A0A226C348</accession>
<reference evidence="2 3" key="1">
    <citation type="submission" date="2017-06" db="EMBL/GenBank/DDBJ databases">
        <title>Draft Genome Sequence of Natranaerobius trueperi halophilic, alkalithermophilic bacteria from soda lakes.</title>
        <authorList>
            <person name="Zhao B."/>
        </authorList>
    </citation>
    <scope>NUCLEOTIDE SEQUENCE [LARGE SCALE GENOMIC DNA]</scope>
    <source>
        <strain evidence="2 3">DSM 18760</strain>
    </source>
</reference>
<sequence length="330" mass="36355">MKGIRIFGLFMLVLVLLFSVIGCGDDTDSVDTDDVTVDMAVLGGPTGMGAVQLIEQNELGDSELNYDFSIMGSPDDLVGRIINGEVDIAAVPTNLASVLYNRTEGDIQLAAVNTLGVLYVLESGDSITSIEDLEGEVINVSGQGATPDFALRYLLEEHGLTPYEDVELDFQLQHSDLAAATAGGDVDLALLPQPHVTTAQMRNDDLQIALDITEEWDNVADDSELAMGSLIVQKDFAKENPEVMDIFLDEYEESINFVNENYSEAAELMEKFEILPNKNVAKEAIPYSNIVFRDGQESKTFLQDFYQVLYDFEPDSVGGKLPDENFYYQR</sequence>
<proteinExistence type="predicted"/>
<keyword evidence="3" id="KW-1185">Reference proteome</keyword>
<evidence type="ECO:0000313" key="2">
    <source>
        <dbReference type="EMBL" id="OWZ84837.1"/>
    </source>
</evidence>
<name>A0A226C348_9FIRM</name>
<dbReference type="PANTHER" id="PTHR30024">
    <property type="entry name" value="ALIPHATIC SULFONATES-BINDING PROTEIN-RELATED"/>
    <property type="match status" value="1"/>
</dbReference>
<dbReference type="InterPro" id="IPR015168">
    <property type="entry name" value="SsuA/THI5"/>
</dbReference>
<dbReference type="OrthoDB" id="9814375at2"/>
<evidence type="ECO:0000313" key="3">
    <source>
        <dbReference type="Proteomes" id="UP000214588"/>
    </source>
</evidence>
<dbReference type="SUPFAM" id="SSF53850">
    <property type="entry name" value="Periplasmic binding protein-like II"/>
    <property type="match status" value="1"/>
</dbReference>
<dbReference type="EMBL" id="NIQC01000001">
    <property type="protein sequence ID" value="OWZ84837.1"/>
    <property type="molecule type" value="Genomic_DNA"/>
</dbReference>
<dbReference type="Pfam" id="PF09084">
    <property type="entry name" value="NMT1"/>
    <property type="match status" value="1"/>
</dbReference>
<gene>
    <name evidence="2" type="ORF">CDO51_00055</name>
</gene>
<dbReference type="PANTHER" id="PTHR30024:SF46">
    <property type="entry name" value="ABC TRANSPORTER, SUBSTRATE-BINDING LIPOPROTEIN"/>
    <property type="match status" value="1"/>
</dbReference>
<evidence type="ECO:0000259" key="1">
    <source>
        <dbReference type="Pfam" id="PF09084"/>
    </source>
</evidence>
<dbReference type="PIRSF" id="PIRSF027386">
    <property type="entry name" value="UCP027386_ABC_sbc_TM0202"/>
    <property type="match status" value="1"/>
</dbReference>
<organism evidence="2 3">
    <name type="scientific">Natranaerobius trueperi</name>
    <dbReference type="NCBI Taxonomy" id="759412"/>
    <lineage>
        <taxon>Bacteria</taxon>
        <taxon>Bacillati</taxon>
        <taxon>Bacillota</taxon>
        <taxon>Clostridia</taxon>
        <taxon>Natranaerobiales</taxon>
        <taxon>Natranaerobiaceae</taxon>
        <taxon>Natranaerobius</taxon>
    </lineage>
</organism>
<dbReference type="PROSITE" id="PS51257">
    <property type="entry name" value="PROKAR_LIPOPROTEIN"/>
    <property type="match status" value="1"/>
</dbReference>
<dbReference type="Proteomes" id="UP000214588">
    <property type="component" value="Unassembled WGS sequence"/>
</dbReference>
<protein>
    <recommendedName>
        <fullName evidence="1">SsuA/THI5-like domain-containing protein</fullName>
    </recommendedName>
</protein>
<comment type="caution">
    <text evidence="2">The sequence shown here is derived from an EMBL/GenBank/DDBJ whole genome shotgun (WGS) entry which is preliminary data.</text>
</comment>
<dbReference type="RefSeq" id="WP_089022261.1">
    <property type="nucleotide sequence ID" value="NZ_NIQC01000001.1"/>
</dbReference>